<dbReference type="AlphaFoldDB" id="A0A917APH3"/>
<evidence type="ECO:0000313" key="11">
    <source>
        <dbReference type="EMBL" id="GGE65075.1"/>
    </source>
</evidence>
<evidence type="ECO:0000256" key="9">
    <source>
        <dbReference type="RuleBase" id="RU366031"/>
    </source>
</evidence>
<evidence type="ECO:0000256" key="3">
    <source>
        <dbReference type="ARBA" id="ARBA00013109"/>
    </source>
</evidence>
<gene>
    <name evidence="11" type="ORF">GCM10011401_10300</name>
</gene>
<evidence type="ECO:0000256" key="5">
    <source>
        <dbReference type="ARBA" id="ARBA00023244"/>
    </source>
</evidence>
<dbReference type="GO" id="GO:0006780">
    <property type="term" value="P:uroporphyrinogen III biosynthetic process"/>
    <property type="evidence" value="ECO:0007669"/>
    <property type="project" value="UniProtKB-UniRule"/>
</dbReference>
<reference evidence="11" key="1">
    <citation type="journal article" date="2014" name="Int. J. Syst. Evol. Microbiol.">
        <title>Complete genome sequence of Corynebacterium casei LMG S-19264T (=DSM 44701T), isolated from a smear-ripened cheese.</title>
        <authorList>
            <consortium name="US DOE Joint Genome Institute (JGI-PGF)"/>
            <person name="Walter F."/>
            <person name="Albersmeier A."/>
            <person name="Kalinowski J."/>
            <person name="Ruckert C."/>
        </authorList>
    </citation>
    <scope>NUCLEOTIDE SEQUENCE</scope>
    <source>
        <strain evidence="11">CGMCC 1.15388</strain>
    </source>
</reference>
<organism evidence="11 12">
    <name type="scientific">Nesterenkonia cremea</name>
    <dbReference type="NCBI Taxonomy" id="1882340"/>
    <lineage>
        <taxon>Bacteria</taxon>
        <taxon>Bacillati</taxon>
        <taxon>Actinomycetota</taxon>
        <taxon>Actinomycetes</taxon>
        <taxon>Micrococcales</taxon>
        <taxon>Micrococcaceae</taxon>
        <taxon>Nesterenkonia</taxon>
    </lineage>
</organism>
<evidence type="ECO:0000256" key="7">
    <source>
        <dbReference type="ARBA" id="ARBA00040167"/>
    </source>
</evidence>
<comment type="pathway">
    <text evidence="1 9">Porphyrin-containing compound metabolism; protoporphyrin-IX biosynthesis; coproporphyrinogen-III from 5-aminolevulinate: step 3/4.</text>
</comment>
<dbReference type="Pfam" id="PF02602">
    <property type="entry name" value="HEM4"/>
    <property type="match status" value="1"/>
</dbReference>
<evidence type="ECO:0000259" key="10">
    <source>
        <dbReference type="Pfam" id="PF02602"/>
    </source>
</evidence>
<dbReference type="Proteomes" id="UP000633136">
    <property type="component" value="Unassembled WGS sequence"/>
</dbReference>
<keyword evidence="4 9" id="KW-0456">Lyase</keyword>
<dbReference type="PANTHER" id="PTHR38042">
    <property type="entry name" value="UROPORPHYRINOGEN-III SYNTHASE, CHLOROPLASTIC"/>
    <property type="match status" value="1"/>
</dbReference>
<comment type="caution">
    <text evidence="11">The sequence shown here is derived from an EMBL/GenBank/DDBJ whole genome shotgun (WGS) entry which is preliminary data.</text>
</comment>
<evidence type="ECO:0000313" key="12">
    <source>
        <dbReference type="Proteomes" id="UP000633136"/>
    </source>
</evidence>
<name>A0A917APH3_9MICC</name>
<dbReference type="CDD" id="cd06578">
    <property type="entry name" value="HemD"/>
    <property type="match status" value="1"/>
</dbReference>
<dbReference type="PANTHER" id="PTHR38042:SF1">
    <property type="entry name" value="UROPORPHYRINOGEN-III SYNTHASE, CHLOROPLASTIC"/>
    <property type="match status" value="1"/>
</dbReference>
<dbReference type="EC" id="4.2.1.75" evidence="3 9"/>
<evidence type="ECO:0000256" key="6">
    <source>
        <dbReference type="ARBA" id="ARBA00037589"/>
    </source>
</evidence>
<proteinExistence type="inferred from homology"/>
<dbReference type="GO" id="GO:0006782">
    <property type="term" value="P:protoporphyrinogen IX biosynthetic process"/>
    <property type="evidence" value="ECO:0007669"/>
    <property type="project" value="UniProtKB-UniRule"/>
</dbReference>
<evidence type="ECO:0000256" key="4">
    <source>
        <dbReference type="ARBA" id="ARBA00023239"/>
    </source>
</evidence>
<dbReference type="RefSeq" id="WP_188683351.1">
    <property type="nucleotide sequence ID" value="NZ_BMIS01000003.1"/>
</dbReference>
<comment type="catalytic activity">
    <reaction evidence="8 9">
        <text>hydroxymethylbilane = uroporphyrinogen III + H2O</text>
        <dbReference type="Rhea" id="RHEA:18965"/>
        <dbReference type="ChEBI" id="CHEBI:15377"/>
        <dbReference type="ChEBI" id="CHEBI:57308"/>
        <dbReference type="ChEBI" id="CHEBI:57845"/>
        <dbReference type="EC" id="4.2.1.75"/>
    </reaction>
</comment>
<comment type="similarity">
    <text evidence="2 9">Belongs to the uroporphyrinogen-III synthase family.</text>
</comment>
<dbReference type="EMBL" id="BMIS01000003">
    <property type="protein sequence ID" value="GGE65075.1"/>
    <property type="molecule type" value="Genomic_DNA"/>
</dbReference>
<feature type="domain" description="Tetrapyrrole biosynthesis uroporphyrinogen III synthase" evidence="10">
    <location>
        <begin position="16"/>
        <end position="231"/>
    </location>
</feature>
<protein>
    <recommendedName>
        <fullName evidence="7 9">Uroporphyrinogen-III synthase</fullName>
        <ecNumber evidence="3 9">4.2.1.75</ecNumber>
    </recommendedName>
</protein>
<reference evidence="11" key="2">
    <citation type="submission" date="2020-09" db="EMBL/GenBank/DDBJ databases">
        <authorList>
            <person name="Sun Q."/>
            <person name="Zhou Y."/>
        </authorList>
    </citation>
    <scope>NUCLEOTIDE SEQUENCE</scope>
    <source>
        <strain evidence="11">CGMCC 1.15388</strain>
    </source>
</reference>
<dbReference type="InterPro" id="IPR039793">
    <property type="entry name" value="UROS/Hem4"/>
</dbReference>
<dbReference type="SUPFAM" id="SSF69618">
    <property type="entry name" value="HemD-like"/>
    <property type="match status" value="1"/>
</dbReference>
<evidence type="ECO:0000256" key="2">
    <source>
        <dbReference type="ARBA" id="ARBA00008133"/>
    </source>
</evidence>
<sequence length="248" mass="26276">MTRILLTRRPSQAGPLEAGLREVGFEVCFLPLTAQRLPEDRTELTAAIDRLEQGDFTVIMLTSGNTVRSLLTAGWSGDLPADTETAVTGAGTARVLQELTEIVDPWMPTREASAEGILAEIPHPPEDDRQLLLPQSAQARPRLAEGLRELGWEVTTVTAYETVPLEDPLGEAAGVGGSERSSAVQAEDVLLLTSSTAAQAAARLEIPETVRLLAIGRPTAATMHELGLPCSGILPEVSAAGVQQALNS</sequence>
<evidence type="ECO:0000256" key="8">
    <source>
        <dbReference type="ARBA" id="ARBA00048617"/>
    </source>
</evidence>
<comment type="function">
    <text evidence="6 9">Catalyzes cyclization of the linear tetrapyrrole, hydroxymethylbilane, to the macrocyclic uroporphyrinogen III.</text>
</comment>
<dbReference type="GO" id="GO:0004852">
    <property type="term" value="F:uroporphyrinogen-III synthase activity"/>
    <property type="evidence" value="ECO:0007669"/>
    <property type="project" value="UniProtKB-UniRule"/>
</dbReference>
<evidence type="ECO:0000256" key="1">
    <source>
        <dbReference type="ARBA" id="ARBA00004772"/>
    </source>
</evidence>
<dbReference type="InterPro" id="IPR003754">
    <property type="entry name" value="4pyrrol_synth_uPrphyn_synth"/>
</dbReference>
<keyword evidence="5 9" id="KW-0627">Porphyrin biosynthesis</keyword>
<accession>A0A917APH3</accession>
<keyword evidence="12" id="KW-1185">Reference proteome</keyword>
<dbReference type="InterPro" id="IPR036108">
    <property type="entry name" value="4pyrrol_syn_uPrphyn_synt_sf"/>
</dbReference>
<dbReference type="Gene3D" id="3.40.50.10090">
    <property type="match status" value="2"/>
</dbReference>